<evidence type="ECO:0000256" key="1">
    <source>
        <dbReference type="ARBA" id="ARBA00010757"/>
    </source>
</evidence>
<dbReference type="GO" id="GO:0016740">
    <property type="term" value="F:transferase activity"/>
    <property type="evidence" value="ECO:0007669"/>
    <property type="project" value="UniProtKB-KW"/>
</dbReference>
<dbReference type="Proteomes" id="UP000028042">
    <property type="component" value="Unassembled WGS sequence"/>
</dbReference>
<dbReference type="InterPro" id="IPR003837">
    <property type="entry name" value="GatC"/>
</dbReference>
<keyword evidence="7" id="KW-0808">Transferase</keyword>
<protein>
    <recommendedName>
        <fullName evidence="6">Aspartyl/glutamyl-tRNA(Asn/Gln) amidotransferase subunit C</fullName>
        <shortName evidence="6">Asp/Glu-ADT subunit C</shortName>
        <ecNumber evidence="6">6.3.5.-</ecNumber>
    </recommendedName>
</protein>
<keyword evidence="6" id="KW-0648">Protein biosynthesis</keyword>
<dbReference type="InterPro" id="IPR036113">
    <property type="entry name" value="Asp/Glu-ADT_sf_sub_c"/>
</dbReference>
<comment type="function">
    <text evidence="3 6">Allows the formation of correctly charged Asn-tRNA(Asn) or Gln-tRNA(Gln) through the transamidation of misacylated Asp-tRNA(Asn) or Glu-tRNA(Gln) in organisms which lack either or both of asparaginyl-tRNA or glutaminyl-tRNA synthetases. The reaction takes place in the presence of glutamine and ATP through an activated phospho-Asp-tRNA(Asn) or phospho-Glu-tRNA(Gln).</text>
</comment>
<accession>A0A0H3J662</accession>
<keyword evidence="6" id="KW-0547">Nucleotide-binding</keyword>
<evidence type="ECO:0000313" key="7">
    <source>
        <dbReference type="EMBL" id="AJA52942.1"/>
    </source>
</evidence>
<keyword evidence="10" id="KW-1185">Reference proteome</keyword>
<dbReference type="NCBIfam" id="TIGR00135">
    <property type="entry name" value="gatC"/>
    <property type="match status" value="1"/>
</dbReference>
<dbReference type="eggNOG" id="COG0721">
    <property type="taxonomic scope" value="Bacteria"/>
</dbReference>
<evidence type="ECO:0000313" key="9">
    <source>
        <dbReference type="Proteomes" id="UP000028042"/>
    </source>
</evidence>
<keyword evidence="6 7" id="KW-0436">Ligase</keyword>
<dbReference type="RefSeq" id="WP_003443172.1">
    <property type="nucleotide sequence ID" value="NZ_ANZB01000003.1"/>
</dbReference>
<reference evidence="8 9" key="3">
    <citation type="journal article" name="Genome Announc.">
        <title>Improved Draft Genome Sequence of Clostridium pasteurianum Strain ATCC 6013 (DSM 525) Using a Hybrid Next-Generation Sequencing Approach.</title>
        <authorList>
            <person name="Pyne M.E."/>
            <person name="Utturkar S."/>
            <person name="Brown S.D."/>
            <person name="Moo-Young M."/>
            <person name="Chung D.A."/>
            <person name="Chou C.P."/>
        </authorList>
    </citation>
    <scope>NUCLEOTIDE SEQUENCE [LARGE SCALE GENOMIC DNA]</scope>
    <source>
        <strain evidence="8 9">ATCC 6013</strain>
    </source>
</reference>
<dbReference type="Proteomes" id="UP000030905">
    <property type="component" value="Chromosome"/>
</dbReference>
<dbReference type="GO" id="GO:0006412">
    <property type="term" value="P:translation"/>
    <property type="evidence" value="ECO:0007669"/>
    <property type="project" value="UniProtKB-UniRule"/>
</dbReference>
<evidence type="ECO:0000256" key="6">
    <source>
        <dbReference type="HAMAP-Rule" id="MF_00122"/>
    </source>
</evidence>
<dbReference type="GO" id="GO:0005524">
    <property type="term" value="F:ATP binding"/>
    <property type="evidence" value="ECO:0007669"/>
    <property type="project" value="UniProtKB-KW"/>
</dbReference>
<dbReference type="AlphaFoldDB" id="A0A0H3J662"/>
<comment type="subunit">
    <text evidence="2 6">Heterotrimer of A, B and C subunits.</text>
</comment>
<dbReference type="PATRIC" id="fig|1262449.3.peg.1334"/>
<dbReference type="KEGG" id="cpat:CLPA_c28880"/>
<gene>
    <name evidence="7" type="primary">gatC3</name>
    <name evidence="6" type="synonym">gatC</name>
    <name evidence="7" type="ORF">CLPA_c28880</name>
    <name evidence="8" type="ORF">CP6013_00297</name>
</gene>
<evidence type="ECO:0000256" key="2">
    <source>
        <dbReference type="ARBA" id="ARBA00011123"/>
    </source>
</evidence>
<dbReference type="HAMAP" id="MF_00122">
    <property type="entry name" value="GatC"/>
    <property type="match status" value="1"/>
</dbReference>
<dbReference type="Gene3D" id="1.10.20.60">
    <property type="entry name" value="Glu-tRNAGln amidotransferase C subunit, N-terminal domain"/>
    <property type="match status" value="1"/>
</dbReference>
<dbReference type="GO" id="GO:0006450">
    <property type="term" value="P:regulation of translational fidelity"/>
    <property type="evidence" value="ECO:0007669"/>
    <property type="project" value="InterPro"/>
</dbReference>
<evidence type="ECO:0000313" key="10">
    <source>
        <dbReference type="Proteomes" id="UP000030905"/>
    </source>
</evidence>
<dbReference type="EC" id="6.3.5.-" evidence="6"/>
<dbReference type="GO" id="GO:0070681">
    <property type="term" value="P:glutaminyl-tRNAGln biosynthesis via transamidation"/>
    <property type="evidence" value="ECO:0007669"/>
    <property type="project" value="TreeGrafter"/>
</dbReference>
<dbReference type="PANTHER" id="PTHR15004">
    <property type="entry name" value="GLUTAMYL-TRNA(GLN) AMIDOTRANSFERASE SUBUNIT C, MITOCHONDRIAL"/>
    <property type="match status" value="1"/>
</dbReference>
<sequence length="95" mass="10946">MSVSKKDVEYVSELSRLSFSEEEKENLIGDLNSVLGYVEKLNELDTDDVEIIVNPYYIENKFREDEIEPSMELSSLLSNAPDKLEEYVVVPKIIE</sequence>
<evidence type="ECO:0000313" key="8">
    <source>
        <dbReference type="EMBL" id="KRU11050.1"/>
    </source>
</evidence>
<comment type="similarity">
    <text evidence="1 6">Belongs to the GatC family.</text>
</comment>
<evidence type="ECO:0000256" key="4">
    <source>
        <dbReference type="ARBA" id="ARBA00047380"/>
    </source>
</evidence>
<comment type="catalytic activity">
    <reaction evidence="4 6">
        <text>L-aspartyl-tRNA(Asn) + L-glutamine + ATP + H2O = L-asparaginyl-tRNA(Asn) + L-glutamate + ADP + phosphate + 2 H(+)</text>
        <dbReference type="Rhea" id="RHEA:14513"/>
        <dbReference type="Rhea" id="RHEA-COMP:9674"/>
        <dbReference type="Rhea" id="RHEA-COMP:9677"/>
        <dbReference type="ChEBI" id="CHEBI:15377"/>
        <dbReference type="ChEBI" id="CHEBI:15378"/>
        <dbReference type="ChEBI" id="CHEBI:29985"/>
        <dbReference type="ChEBI" id="CHEBI:30616"/>
        <dbReference type="ChEBI" id="CHEBI:43474"/>
        <dbReference type="ChEBI" id="CHEBI:58359"/>
        <dbReference type="ChEBI" id="CHEBI:78515"/>
        <dbReference type="ChEBI" id="CHEBI:78516"/>
        <dbReference type="ChEBI" id="CHEBI:456216"/>
    </reaction>
</comment>
<dbReference type="SUPFAM" id="SSF141000">
    <property type="entry name" value="Glu-tRNAGln amidotransferase C subunit"/>
    <property type="match status" value="1"/>
</dbReference>
<dbReference type="EMBL" id="JPGY02000001">
    <property type="protein sequence ID" value="KRU11050.1"/>
    <property type="molecule type" value="Genomic_DNA"/>
</dbReference>
<reference evidence="7 10" key="1">
    <citation type="journal article" date="2015" name="Genome Announc.">
        <title>Complete Genome Sequence of the Nitrogen-Fixing and Solvent-Producing Clostridium pasteurianum DSM 525.</title>
        <authorList>
            <person name="Poehlein A."/>
            <person name="Grosse-Honebrink A."/>
            <person name="Zhang Y."/>
            <person name="Minton N.P."/>
            <person name="Daniel R."/>
        </authorList>
    </citation>
    <scope>NUCLEOTIDE SEQUENCE [LARGE SCALE GENOMIC DNA]</scope>
    <source>
        <strain evidence="7">DSM 525</strain>
        <strain evidence="10">DSM 525 / ATCC 6013</strain>
    </source>
</reference>
<evidence type="ECO:0000256" key="5">
    <source>
        <dbReference type="ARBA" id="ARBA00047913"/>
    </source>
</evidence>
<dbReference type="GO" id="GO:0050567">
    <property type="term" value="F:glutaminyl-tRNA synthase (glutamine-hydrolyzing) activity"/>
    <property type="evidence" value="ECO:0007669"/>
    <property type="project" value="UniProtKB-UniRule"/>
</dbReference>
<name>A0A0H3J662_CLOPA</name>
<dbReference type="PANTHER" id="PTHR15004:SF0">
    <property type="entry name" value="GLUTAMYL-TRNA(GLN) AMIDOTRANSFERASE SUBUNIT C, MITOCHONDRIAL"/>
    <property type="match status" value="1"/>
</dbReference>
<comment type="catalytic activity">
    <reaction evidence="5 6">
        <text>L-glutamyl-tRNA(Gln) + L-glutamine + ATP + H2O = L-glutaminyl-tRNA(Gln) + L-glutamate + ADP + phosphate + H(+)</text>
        <dbReference type="Rhea" id="RHEA:17521"/>
        <dbReference type="Rhea" id="RHEA-COMP:9681"/>
        <dbReference type="Rhea" id="RHEA-COMP:9684"/>
        <dbReference type="ChEBI" id="CHEBI:15377"/>
        <dbReference type="ChEBI" id="CHEBI:15378"/>
        <dbReference type="ChEBI" id="CHEBI:29985"/>
        <dbReference type="ChEBI" id="CHEBI:30616"/>
        <dbReference type="ChEBI" id="CHEBI:43474"/>
        <dbReference type="ChEBI" id="CHEBI:58359"/>
        <dbReference type="ChEBI" id="CHEBI:78520"/>
        <dbReference type="ChEBI" id="CHEBI:78521"/>
        <dbReference type="ChEBI" id="CHEBI:456216"/>
    </reaction>
</comment>
<evidence type="ECO:0000256" key="3">
    <source>
        <dbReference type="ARBA" id="ARBA00024799"/>
    </source>
</evidence>
<keyword evidence="6" id="KW-0067">ATP-binding</keyword>
<organism evidence="7 10">
    <name type="scientific">Clostridium pasteurianum DSM 525 = ATCC 6013</name>
    <dbReference type="NCBI Taxonomy" id="1262449"/>
    <lineage>
        <taxon>Bacteria</taxon>
        <taxon>Bacillati</taxon>
        <taxon>Bacillota</taxon>
        <taxon>Clostridia</taxon>
        <taxon>Eubacteriales</taxon>
        <taxon>Clostridiaceae</taxon>
        <taxon>Clostridium</taxon>
    </lineage>
</organism>
<proteinExistence type="inferred from homology"/>
<dbReference type="Pfam" id="PF02686">
    <property type="entry name" value="GatC"/>
    <property type="match status" value="1"/>
</dbReference>
<reference evidence="8" key="2">
    <citation type="submission" date="2015-10" db="EMBL/GenBank/DDBJ databases">
        <title>Improved Draft Genome Sequence of Clostridium pasteurianum Strain ATCC 6013 (DSM 525) Using a Hybrid Next-Generation Sequencing Approach.</title>
        <authorList>
            <person name="Pyne M.E."/>
            <person name="Utturkar S.M."/>
            <person name="Brown S.D."/>
            <person name="Moo-Young M."/>
            <person name="Chung D.A."/>
            <person name="Chou P.C."/>
        </authorList>
    </citation>
    <scope>NUCLEOTIDE SEQUENCE</scope>
    <source>
        <strain evidence="8">ATCC 6013</strain>
    </source>
</reference>
<dbReference type="GeneID" id="93075010"/>
<dbReference type="KEGG" id="cpae:CPAST_c28880"/>
<dbReference type="EMBL" id="CP009268">
    <property type="protein sequence ID" value="AJA52942.1"/>
    <property type="molecule type" value="Genomic_DNA"/>
</dbReference>